<keyword evidence="2" id="KW-1133">Transmembrane helix</keyword>
<sequence length="540" mass="61065">MSGSGSGSTPNLQHSESSLSLRTRKSNQDFRVLAAENLARKGSPLVVDERVFGASVADDYEERDELLGNGNSEVIEIGSYDDGWKHISRKDARRKRCEWLHCSRTFWSRLCLVLFGVAFFGFVTVLVVSELDRESEAKSHLYYNGTTYFDSTVIYISLDGFRNDYLDRKVTPNIDLIAEEGIRAEYMIPSFPSITFPNHWTLATGLYPEAHGIVANEFYDPELREDFIHKNASISGDPKWWGGEPIWITSKNQGKKSAVIMWPGSNVPIKSVSPDYYVPYSRETTAIDKMNIALNWLDMPIDQRPQSISIYIPQIDQKGHGGGPDGKQLNGVLRNMDDAVGHLMSGLTERNLDKHVHLVVVSDHGMAASDSSRLIFYDKIISAESESYLRKREAWPLLGLRPKDDAPEFAVDQIYNEIYQYAKETDNPHFQVYKRENMPPRFHYNSTERIAPIVLIPDVGYTIIKSTDRHGPKGIHGYDNMALEMRAIFAARGPKIDEAYLPGTVVSPFYNIEMYKFLTNLLNLNAAPNNSTLNGVFNKL</sequence>
<gene>
    <name evidence="3" type="ORF">MAM1_0239d08554</name>
</gene>
<dbReference type="SUPFAM" id="SSF53649">
    <property type="entry name" value="Alkaline phosphatase-like"/>
    <property type="match status" value="1"/>
</dbReference>
<dbReference type="Proteomes" id="UP000053815">
    <property type="component" value="Unassembled WGS sequence"/>
</dbReference>
<evidence type="ECO:0000313" key="3">
    <source>
        <dbReference type="EMBL" id="GAN09032.1"/>
    </source>
</evidence>
<feature type="region of interest" description="Disordered" evidence="1">
    <location>
        <begin position="1"/>
        <end position="23"/>
    </location>
</feature>
<dbReference type="InterPro" id="IPR017850">
    <property type="entry name" value="Alkaline_phosphatase_core_sf"/>
</dbReference>
<dbReference type="InterPro" id="IPR002591">
    <property type="entry name" value="Phosphodiest/P_Trfase"/>
</dbReference>
<protein>
    <submittedName>
        <fullName evidence="3">Nucleotide pyrophosphatase</fullName>
    </submittedName>
</protein>
<evidence type="ECO:0000313" key="4">
    <source>
        <dbReference type="Proteomes" id="UP000053815"/>
    </source>
</evidence>
<organism evidence="3">
    <name type="scientific">Mucor ambiguus</name>
    <dbReference type="NCBI Taxonomy" id="91626"/>
    <lineage>
        <taxon>Eukaryota</taxon>
        <taxon>Fungi</taxon>
        <taxon>Fungi incertae sedis</taxon>
        <taxon>Mucoromycota</taxon>
        <taxon>Mucoromycotina</taxon>
        <taxon>Mucoromycetes</taxon>
        <taxon>Mucorales</taxon>
        <taxon>Mucorineae</taxon>
        <taxon>Mucoraceae</taxon>
        <taxon>Mucor</taxon>
    </lineage>
</organism>
<evidence type="ECO:0000256" key="2">
    <source>
        <dbReference type="SAM" id="Phobius"/>
    </source>
</evidence>
<feature type="compositionally biased region" description="Polar residues" evidence="1">
    <location>
        <begin position="7"/>
        <end position="21"/>
    </location>
</feature>
<dbReference type="GO" id="GO:0009141">
    <property type="term" value="P:nucleoside triphosphate metabolic process"/>
    <property type="evidence" value="ECO:0007669"/>
    <property type="project" value="TreeGrafter"/>
</dbReference>
<dbReference type="PANTHER" id="PTHR10151:SF120">
    <property type="entry name" value="BIS(5'-ADENOSYL)-TRIPHOSPHATASE"/>
    <property type="match status" value="1"/>
</dbReference>
<evidence type="ECO:0000256" key="1">
    <source>
        <dbReference type="SAM" id="MobiDB-lite"/>
    </source>
</evidence>
<reference evidence="3" key="1">
    <citation type="submission" date="2014-09" db="EMBL/GenBank/DDBJ databases">
        <title>Draft genome sequence of an oleaginous Mucoromycotina fungus Mucor ambiguus NBRC6742.</title>
        <authorList>
            <person name="Takeda I."/>
            <person name="Yamane N."/>
            <person name="Morita T."/>
            <person name="Tamano K."/>
            <person name="Machida M."/>
            <person name="Baker S."/>
            <person name="Koike H."/>
        </authorList>
    </citation>
    <scope>NUCLEOTIDE SEQUENCE</scope>
    <source>
        <strain evidence="3">NBRC 6742</strain>
    </source>
</reference>
<proteinExistence type="predicted"/>
<feature type="transmembrane region" description="Helical" evidence="2">
    <location>
        <begin position="106"/>
        <end position="128"/>
    </location>
</feature>
<dbReference type="GO" id="GO:0047429">
    <property type="term" value="F:nucleoside triphosphate diphosphatase activity"/>
    <property type="evidence" value="ECO:0007669"/>
    <property type="project" value="TreeGrafter"/>
</dbReference>
<dbReference type="AlphaFoldDB" id="A0A0C9MZH2"/>
<name>A0A0C9MZH2_9FUNG</name>
<dbReference type="CDD" id="cd16018">
    <property type="entry name" value="Enpp"/>
    <property type="match status" value="1"/>
</dbReference>
<dbReference type="GO" id="GO:0017111">
    <property type="term" value="F:ribonucleoside triphosphate phosphatase activity"/>
    <property type="evidence" value="ECO:0007669"/>
    <property type="project" value="TreeGrafter"/>
</dbReference>
<accession>A0A0C9MZH2</accession>
<keyword evidence="2" id="KW-0812">Transmembrane</keyword>
<dbReference type="Gene3D" id="3.40.720.10">
    <property type="entry name" value="Alkaline Phosphatase, subunit A"/>
    <property type="match status" value="1"/>
</dbReference>
<keyword evidence="4" id="KW-1185">Reference proteome</keyword>
<dbReference type="STRING" id="91626.A0A0C9MZH2"/>
<dbReference type="EMBL" id="DF836528">
    <property type="protein sequence ID" value="GAN09032.1"/>
    <property type="molecule type" value="Genomic_DNA"/>
</dbReference>
<dbReference type="Gene3D" id="3.30.1360.180">
    <property type="match status" value="1"/>
</dbReference>
<dbReference type="Pfam" id="PF01663">
    <property type="entry name" value="Phosphodiest"/>
    <property type="match status" value="1"/>
</dbReference>
<keyword evidence="2" id="KW-0472">Membrane</keyword>
<dbReference type="OrthoDB" id="415411at2759"/>
<dbReference type="PANTHER" id="PTHR10151">
    <property type="entry name" value="ECTONUCLEOTIDE PYROPHOSPHATASE/PHOSPHODIESTERASE"/>
    <property type="match status" value="1"/>
</dbReference>